<keyword evidence="2" id="KW-1185">Reference proteome</keyword>
<name>H0I335_9HYPH</name>
<dbReference type="PATRIC" id="fig|1107882.3.peg.6653"/>
<evidence type="ECO:0000313" key="1">
    <source>
        <dbReference type="EMBL" id="EHK52611.1"/>
    </source>
</evidence>
<proteinExistence type="predicted"/>
<protein>
    <submittedName>
        <fullName evidence="1">Uncharacterized protein</fullName>
    </submittedName>
</protein>
<accession>H0I335</accession>
<sequence>MIERGLAHEFDASVKREFLAVGLRCSIEIPMTAEVGQARLLEEGKWAS</sequence>
<evidence type="ECO:0000313" key="2">
    <source>
        <dbReference type="Proteomes" id="UP000003250"/>
    </source>
</evidence>
<organism evidence="1 2">
    <name type="scientific">Mesorhizobium alhagi CCNWXJ12-2</name>
    <dbReference type="NCBI Taxonomy" id="1107882"/>
    <lineage>
        <taxon>Bacteria</taxon>
        <taxon>Pseudomonadati</taxon>
        <taxon>Pseudomonadota</taxon>
        <taxon>Alphaproteobacteria</taxon>
        <taxon>Hyphomicrobiales</taxon>
        <taxon>Phyllobacteriaceae</taxon>
        <taxon>Allomesorhizobium</taxon>
    </lineage>
</organism>
<dbReference type="EMBL" id="AHAM01000313">
    <property type="protein sequence ID" value="EHK52611.1"/>
    <property type="molecule type" value="Genomic_DNA"/>
</dbReference>
<dbReference type="Proteomes" id="UP000003250">
    <property type="component" value="Unassembled WGS sequence"/>
</dbReference>
<reference evidence="1 2" key="1">
    <citation type="journal article" date="2012" name="J. Bacteriol.">
        <title>Draft Genome Sequence of Mesorhizobium alhagi CCNWXJ12-2T, a Novel Salt-Resistant Species Isolated from the Desert of Northwestern China.</title>
        <authorList>
            <person name="Zhou M."/>
            <person name="Chen W."/>
            <person name="Chen H."/>
            <person name="Wei G."/>
        </authorList>
    </citation>
    <scope>NUCLEOTIDE SEQUENCE [LARGE SCALE GENOMIC DNA]</scope>
    <source>
        <strain evidence="1 2">CCNWXJ12-2</strain>
    </source>
</reference>
<dbReference type="AlphaFoldDB" id="H0I335"/>
<gene>
    <name evidence="1" type="ORF">MAXJ12_34484</name>
</gene>